<dbReference type="Proteomes" id="UP000555103">
    <property type="component" value="Unassembled WGS sequence"/>
</dbReference>
<keyword evidence="1" id="KW-1133">Transmembrane helix</keyword>
<sequence length="167" mass="19076">MLVIACYCVWTKEDLIYFTPSDIFHLKTGILRLISGIILSTAFLAITFFIYGLTKSSKFIHSLAQLGTKTMGIYMIQGFLFSCLASNFLFNLNILPSLPSFFYIIPTLFIIIVIYFVIKLMEKNWLTAFIFLGKKKKVKATSKQTVDVVTKESENECGEIIYKEYGL</sequence>
<reference evidence="2 3" key="1">
    <citation type="submission" date="2020-08" db="EMBL/GenBank/DDBJ databases">
        <title>Genomic Encyclopedia of Type Strains, Phase IV (KMG-IV): sequencing the most valuable type-strain genomes for metagenomic binning, comparative biology and taxonomic classification.</title>
        <authorList>
            <person name="Goeker M."/>
        </authorList>
    </citation>
    <scope>NUCLEOTIDE SEQUENCE [LARGE SCALE GENOMIC DNA]</scope>
    <source>
        <strain evidence="2 3">DSM 104969</strain>
    </source>
</reference>
<dbReference type="EMBL" id="JACIEP010000002">
    <property type="protein sequence ID" value="MBB4034552.1"/>
    <property type="molecule type" value="Genomic_DNA"/>
</dbReference>
<feature type="transmembrane region" description="Helical" evidence="1">
    <location>
        <begin position="30"/>
        <end position="53"/>
    </location>
</feature>
<name>A0A840CPQ2_9BACT</name>
<dbReference type="AlphaFoldDB" id="A0A840CPQ2"/>
<comment type="caution">
    <text evidence="2">The sequence shown here is derived from an EMBL/GenBank/DDBJ whole genome shotgun (WGS) entry which is preliminary data.</text>
</comment>
<accession>A0A840CPQ2</accession>
<evidence type="ECO:0000256" key="1">
    <source>
        <dbReference type="SAM" id="Phobius"/>
    </source>
</evidence>
<proteinExistence type="predicted"/>
<protein>
    <submittedName>
        <fullName evidence="2">Uncharacterized protein YacL</fullName>
    </submittedName>
</protein>
<keyword evidence="3" id="KW-1185">Reference proteome</keyword>
<organism evidence="2 3">
    <name type="scientific">Dysgonomonas hofstadii</name>
    <dbReference type="NCBI Taxonomy" id="637886"/>
    <lineage>
        <taxon>Bacteria</taxon>
        <taxon>Pseudomonadati</taxon>
        <taxon>Bacteroidota</taxon>
        <taxon>Bacteroidia</taxon>
        <taxon>Bacteroidales</taxon>
        <taxon>Dysgonomonadaceae</taxon>
        <taxon>Dysgonomonas</taxon>
    </lineage>
</organism>
<dbReference type="RefSeq" id="WP_183305516.1">
    <property type="nucleotide sequence ID" value="NZ_JACIEP010000002.1"/>
</dbReference>
<gene>
    <name evidence="2" type="ORF">GGR21_000439</name>
</gene>
<evidence type="ECO:0000313" key="2">
    <source>
        <dbReference type="EMBL" id="MBB4034552.1"/>
    </source>
</evidence>
<keyword evidence="1" id="KW-0812">Transmembrane</keyword>
<feature type="transmembrane region" description="Helical" evidence="1">
    <location>
        <begin position="100"/>
        <end position="118"/>
    </location>
</feature>
<evidence type="ECO:0000313" key="3">
    <source>
        <dbReference type="Proteomes" id="UP000555103"/>
    </source>
</evidence>
<keyword evidence="1" id="KW-0472">Membrane</keyword>